<keyword evidence="14" id="KW-0408">Iron</keyword>
<keyword evidence="20" id="KW-1185">Reference proteome</keyword>
<comment type="similarity">
    <text evidence="4">Belongs to the RBT5 family.</text>
</comment>
<protein>
    <recommendedName>
        <fullName evidence="18">CFEM domain-containing protein</fullName>
    </recommendedName>
</protein>
<keyword evidence="5" id="KW-0964">Secreted</keyword>
<feature type="transmembrane region" description="Helical" evidence="16">
    <location>
        <begin position="137"/>
        <end position="160"/>
    </location>
</feature>
<evidence type="ECO:0000256" key="9">
    <source>
        <dbReference type="ARBA" id="ARBA00022989"/>
    </source>
</evidence>
<feature type="disulfide bond" evidence="14">
    <location>
        <begin position="41"/>
        <end position="72"/>
    </location>
</feature>
<dbReference type="OrthoDB" id="2496787at2759"/>
<feature type="binding site" description="axial binding residue" evidence="14">
    <location>
        <position position="55"/>
    </location>
    <ligand>
        <name>heme</name>
        <dbReference type="ChEBI" id="CHEBI:30413"/>
    </ligand>
    <ligandPart>
        <name>Fe</name>
        <dbReference type="ChEBI" id="CHEBI:18248"/>
    </ligandPart>
</feature>
<feature type="region of interest" description="Disordered" evidence="15">
    <location>
        <begin position="370"/>
        <end position="424"/>
    </location>
</feature>
<evidence type="ECO:0000256" key="1">
    <source>
        <dbReference type="ARBA" id="ARBA00004141"/>
    </source>
</evidence>
<sequence length="506" mass="56163">MFWLRPFSVALFASAYSFTVNATPDASTDALSLIPPCGLECIITKLPLIGCDLLDTECQCNSKNSTEILQPCLMEKCTLDQTFDILRAQATLCNRPHDSFTTSMRITAYVTGIIPVVAVAMRFASRWIGGNRFWWDDWIHLASALLCIPLCAVFEFNIDAGIGKHLWDLTYPRVFEIGRWTYVATILWGVEMLLLKYSILCLYLRIFPHVWLKRACFAFMAFTFCWVVPLLLTAAIRCNPVRAQWDLEAAKTAKCLDWLIILKLTVVYEVIAEIILFALPVPVVLKLQMATAKKIQLIVFFGLGLLIIGVSIARVPFLKGVVDQSDQTYTVTGTSMSTFIASGLGHFCAAVPTVQALIRRAVNGFKNLTQASSSDKTGRSRGSADKKKSYKTLEDSKNGSNYSGETLTVSKQRSKKGSKDQYRLSTQQFSRFEVEGHEELGDDQFMEMRRVGPSATKNTQTAHGKTGDSQGHAGVESPVKIVVSSPVRGDSSSDKAMLDKDYQESA</sequence>
<feature type="disulfide bond" evidence="14">
    <location>
        <begin position="51"/>
        <end position="58"/>
    </location>
</feature>
<keyword evidence="6" id="KW-0325">Glycoprotein</keyword>
<gene>
    <name evidence="19" type="ORF">PDIGIT_LOCUS14603</name>
</gene>
<evidence type="ECO:0000256" key="10">
    <source>
        <dbReference type="ARBA" id="ARBA00023136"/>
    </source>
</evidence>
<keyword evidence="9 16" id="KW-1133">Transmembrane helix</keyword>
<keyword evidence="10 16" id="KW-0472">Membrane</keyword>
<evidence type="ECO:0000256" key="8">
    <source>
        <dbReference type="ARBA" id="ARBA00022729"/>
    </source>
</evidence>
<reference evidence="19" key="1">
    <citation type="submission" date="2023-01" db="EMBL/GenBank/DDBJ databases">
        <authorList>
            <person name="Van Ghelder C."/>
            <person name="Rancurel C."/>
        </authorList>
    </citation>
    <scope>NUCLEOTIDE SEQUENCE</scope>
    <source>
        <strain evidence="19">CNCM I-4278</strain>
    </source>
</reference>
<evidence type="ECO:0000313" key="20">
    <source>
        <dbReference type="Proteomes" id="UP001152607"/>
    </source>
</evidence>
<feature type="transmembrane region" description="Helical" evidence="16">
    <location>
        <begin position="266"/>
        <end position="285"/>
    </location>
</feature>
<evidence type="ECO:0000313" key="19">
    <source>
        <dbReference type="EMBL" id="CAI6341406.1"/>
    </source>
</evidence>
<feature type="compositionally biased region" description="Polar residues" evidence="15">
    <location>
        <begin position="455"/>
        <end position="469"/>
    </location>
</feature>
<feature type="region of interest" description="Disordered" evidence="15">
    <location>
        <begin position="449"/>
        <end position="506"/>
    </location>
</feature>
<keyword evidence="12" id="KW-0449">Lipoprotein</keyword>
<dbReference type="Pfam" id="PF20684">
    <property type="entry name" value="Fung_rhodopsin"/>
    <property type="match status" value="1"/>
</dbReference>
<feature type="transmembrane region" description="Helical" evidence="16">
    <location>
        <begin position="337"/>
        <end position="358"/>
    </location>
</feature>
<feature type="signal peptide" evidence="17">
    <location>
        <begin position="1"/>
        <end position="22"/>
    </location>
</feature>
<feature type="chain" id="PRO_5040914191" description="CFEM domain-containing protein" evidence="17">
    <location>
        <begin position="23"/>
        <end position="506"/>
    </location>
</feature>
<dbReference type="GO" id="GO:0098552">
    <property type="term" value="C:side of membrane"/>
    <property type="evidence" value="ECO:0007669"/>
    <property type="project" value="UniProtKB-KW"/>
</dbReference>
<dbReference type="PROSITE" id="PS52012">
    <property type="entry name" value="CFEM"/>
    <property type="match status" value="1"/>
</dbReference>
<evidence type="ECO:0000256" key="7">
    <source>
        <dbReference type="ARBA" id="ARBA00022692"/>
    </source>
</evidence>
<feature type="disulfide bond" evidence="14">
    <location>
        <begin position="37"/>
        <end position="77"/>
    </location>
</feature>
<evidence type="ECO:0000256" key="5">
    <source>
        <dbReference type="ARBA" id="ARBA00022525"/>
    </source>
</evidence>
<evidence type="ECO:0000256" key="4">
    <source>
        <dbReference type="ARBA" id="ARBA00010031"/>
    </source>
</evidence>
<feature type="transmembrane region" description="Helical" evidence="16">
    <location>
        <begin position="216"/>
        <end position="236"/>
    </location>
</feature>
<feature type="transmembrane region" description="Helical" evidence="16">
    <location>
        <begin position="180"/>
        <end position="204"/>
    </location>
</feature>
<feature type="transmembrane region" description="Helical" evidence="16">
    <location>
        <begin position="297"/>
        <end position="317"/>
    </location>
</feature>
<comment type="similarity">
    <text evidence="13">Belongs to the SAT4 family.</text>
</comment>
<feature type="disulfide bond" evidence="14">
    <location>
        <begin position="60"/>
        <end position="93"/>
    </location>
</feature>
<accession>A0A9W4XWU1</accession>
<evidence type="ECO:0000256" key="2">
    <source>
        <dbReference type="ARBA" id="ARBA00004589"/>
    </source>
</evidence>
<keyword evidence="7 16" id="KW-0812">Transmembrane</keyword>
<proteinExistence type="inferred from homology"/>
<keyword evidence="11 14" id="KW-1015">Disulfide bond</keyword>
<dbReference type="EMBL" id="CAOQHR010000012">
    <property type="protein sequence ID" value="CAI6341406.1"/>
    <property type="molecule type" value="Genomic_DNA"/>
</dbReference>
<feature type="compositionally biased region" description="Basic and acidic residues" evidence="15">
    <location>
        <begin position="376"/>
        <end position="397"/>
    </location>
</feature>
<dbReference type="PANTHER" id="PTHR33048">
    <property type="entry name" value="PTH11-LIKE INTEGRAL MEMBRANE PROTEIN (AFU_ORTHOLOGUE AFUA_5G11245)"/>
    <property type="match status" value="1"/>
</dbReference>
<evidence type="ECO:0000256" key="13">
    <source>
        <dbReference type="ARBA" id="ARBA00038359"/>
    </source>
</evidence>
<dbReference type="PANTHER" id="PTHR33048:SF47">
    <property type="entry name" value="INTEGRAL MEMBRANE PROTEIN-RELATED"/>
    <property type="match status" value="1"/>
</dbReference>
<dbReference type="GO" id="GO:0046872">
    <property type="term" value="F:metal ion binding"/>
    <property type="evidence" value="ECO:0007669"/>
    <property type="project" value="UniProtKB-UniRule"/>
</dbReference>
<evidence type="ECO:0000256" key="6">
    <source>
        <dbReference type="ARBA" id="ARBA00022622"/>
    </source>
</evidence>
<keyword evidence="6" id="KW-0336">GPI-anchor</keyword>
<evidence type="ECO:0000256" key="15">
    <source>
        <dbReference type="SAM" id="MobiDB-lite"/>
    </source>
</evidence>
<organism evidence="19 20">
    <name type="scientific">Periconia digitata</name>
    <dbReference type="NCBI Taxonomy" id="1303443"/>
    <lineage>
        <taxon>Eukaryota</taxon>
        <taxon>Fungi</taxon>
        <taxon>Dikarya</taxon>
        <taxon>Ascomycota</taxon>
        <taxon>Pezizomycotina</taxon>
        <taxon>Dothideomycetes</taxon>
        <taxon>Pleosporomycetidae</taxon>
        <taxon>Pleosporales</taxon>
        <taxon>Massarineae</taxon>
        <taxon>Periconiaceae</taxon>
        <taxon>Periconia</taxon>
    </lineage>
</organism>
<dbReference type="GO" id="GO:0005576">
    <property type="term" value="C:extracellular region"/>
    <property type="evidence" value="ECO:0007669"/>
    <property type="project" value="UniProtKB-SubCell"/>
</dbReference>
<feature type="compositionally biased region" description="Basic and acidic residues" evidence="15">
    <location>
        <begin position="491"/>
        <end position="506"/>
    </location>
</feature>
<dbReference type="InterPro" id="IPR052337">
    <property type="entry name" value="SAT4-like"/>
</dbReference>
<dbReference type="Proteomes" id="UP001152607">
    <property type="component" value="Unassembled WGS sequence"/>
</dbReference>
<evidence type="ECO:0000256" key="16">
    <source>
        <dbReference type="SAM" id="Phobius"/>
    </source>
</evidence>
<dbReference type="InterPro" id="IPR049326">
    <property type="entry name" value="Rhodopsin_dom_fungi"/>
</dbReference>
<evidence type="ECO:0000256" key="12">
    <source>
        <dbReference type="ARBA" id="ARBA00023288"/>
    </source>
</evidence>
<dbReference type="AlphaFoldDB" id="A0A9W4XWU1"/>
<feature type="transmembrane region" description="Helical" evidence="16">
    <location>
        <begin position="106"/>
        <end position="125"/>
    </location>
</feature>
<keyword evidence="14" id="KW-0479">Metal-binding</keyword>
<evidence type="ECO:0000256" key="11">
    <source>
        <dbReference type="ARBA" id="ARBA00023157"/>
    </source>
</evidence>
<comment type="subcellular location">
    <subcellularLocation>
        <location evidence="2">Membrane</location>
        <topology evidence="2">Lipid-anchor</topology>
        <topology evidence="2">GPI-anchor</topology>
    </subcellularLocation>
    <subcellularLocation>
        <location evidence="1">Membrane</location>
        <topology evidence="1">Multi-pass membrane protein</topology>
    </subcellularLocation>
    <subcellularLocation>
        <location evidence="3">Secreted</location>
    </subcellularLocation>
</comment>
<name>A0A9W4XWU1_9PLEO</name>
<evidence type="ECO:0000259" key="18">
    <source>
        <dbReference type="PROSITE" id="PS52012"/>
    </source>
</evidence>
<dbReference type="InterPro" id="IPR008427">
    <property type="entry name" value="Extracellular_membr_CFEM_dom"/>
</dbReference>
<keyword evidence="14" id="KW-0349">Heme</keyword>
<evidence type="ECO:0000256" key="14">
    <source>
        <dbReference type="PROSITE-ProRule" id="PRU01356"/>
    </source>
</evidence>
<feature type="domain" description="CFEM" evidence="18">
    <location>
        <begin position="10"/>
        <end position="121"/>
    </location>
</feature>
<dbReference type="Pfam" id="PF05730">
    <property type="entry name" value="CFEM"/>
    <property type="match status" value="1"/>
</dbReference>
<evidence type="ECO:0000256" key="17">
    <source>
        <dbReference type="SAM" id="SignalP"/>
    </source>
</evidence>
<keyword evidence="8 17" id="KW-0732">Signal</keyword>
<evidence type="ECO:0000256" key="3">
    <source>
        <dbReference type="ARBA" id="ARBA00004613"/>
    </source>
</evidence>
<comment type="caution">
    <text evidence="19">The sequence shown here is derived from an EMBL/GenBank/DDBJ whole genome shotgun (WGS) entry which is preliminary data.</text>
</comment>
<feature type="compositionally biased region" description="Polar residues" evidence="15">
    <location>
        <begin position="398"/>
        <end position="411"/>
    </location>
</feature>